<accession>A0A0G3HE07</accession>
<dbReference type="InterPro" id="IPR024551">
    <property type="entry name" value="AspAT_Ic"/>
</dbReference>
<name>A0A0G3HE07_9CORY</name>
<protein>
    <submittedName>
        <fullName evidence="1">Transcriptional regulator with HTH domain and aminotransferase domain</fullName>
    </submittedName>
</protein>
<keyword evidence="2" id="KW-1185">Reference proteome</keyword>
<dbReference type="KEGG" id="cut:CUTER_00680"/>
<keyword evidence="1" id="KW-0808">Transferase</keyword>
<dbReference type="PATRIC" id="fig|1072256.5.peg.125"/>
<reference evidence="2" key="2">
    <citation type="submission" date="2015-05" db="EMBL/GenBank/DDBJ databases">
        <title>Complete genome sequence of Corynebacterium uterequi DSM 45634, isolated from the uterus of a maiden mare.</title>
        <authorList>
            <person name="Ruckert C."/>
            <person name="Albersmeier A."/>
            <person name="Winkler A."/>
            <person name="Tauch A."/>
        </authorList>
    </citation>
    <scope>NUCLEOTIDE SEQUENCE [LARGE SCALE GENOMIC DNA]</scope>
    <source>
        <strain evidence="2">DSM 45634</strain>
    </source>
</reference>
<dbReference type="Gene3D" id="3.40.640.10">
    <property type="entry name" value="Type I PLP-dependent aspartate aminotransferase-like (Major domain)"/>
    <property type="match status" value="1"/>
</dbReference>
<dbReference type="AlphaFoldDB" id="A0A0G3HE07"/>
<dbReference type="Pfam" id="PF12897">
    <property type="entry name" value="Asp_aminotransf"/>
    <property type="match status" value="1"/>
</dbReference>
<organism evidence="1 2">
    <name type="scientific">Corynebacterium uterequi</name>
    <dbReference type="NCBI Taxonomy" id="1072256"/>
    <lineage>
        <taxon>Bacteria</taxon>
        <taxon>Bacillati</taxon>
        <taxon>Actinomycetota</taxon>
        <taxon>Actinomycetes</taxon>
        <taxon>Mycobacteriales</taxon>
        <taxon>Corynebacteriaceae</taxon>
        <taxon>Corynebacterium</taxon>
    </lineage>
</organism>
<dbReference type="CDD" id="cd00609">
    <property type="entry name" value="AAT_like"/>
    <property type="match status" value="1"/>
</dbReference>
<sequence>MSLLNLDSDQRAELAAKVRRDYAELKASNLALDLTRGKPSSEQLDIGRSLLALPGEEDVRDADGVDVRNYGNLKGIRDIRELWADLLGVSADTLIAADASSLNLEYDLVALAHSFGTQDSPRPWSQEETVKWICLVPGYDRHFTITEAFGYEMLTVPWLDEGPDLDAIREAVKDPQVKGLWIVPMFANPSGHTVSADDVRALAEMDTAAADFRIFWDNAYAVHTLTDEFPEILDVVGIAAEAGNPNRFYQFSSTSKITFAGAGVAFLNTSEANLAWYLKHAGVRGIGPNKVNQLAHARYFGDAEGVRAVMRKHAALLAPKFARVLDILEANLGEYDVARWTKPTGGYFISLDVLDGTAARVVELAREAGIALTPAGSSFPLHDDPNDRNIRLAPSLPPVEELEAAMEGVTVCVLLAALEKLGA</sequence>
<dbReference type="GO" id="GO:0004069">
    <property type="term" value="F:L-aspartate:2-oxoglutarate aminotransferase activity"/>
    <property type="evidence" value="ECO:0007669"/>
    <property type="project" value="InterPro"/>
</dbReference>
<dbReference type="STRING" id="1072256.CUTER_00680"/>
<dbReference type="RefSeq" id="WP_047258805.1">
    <property type="nucleotide sequence ID" value="NZ_CP011546.1"/>
</dbReference>
<proteinExistence type="predicted"/>
<keyword evidence="1" id="KW-0032">Aminotransferase</keyword>
<dbReference type="Gene3D" id="3.90.1150.10">
    <property type="entry name" value="Aspartate Aminotransferase, domain 1"/>
    <property type="match status" value="1"/>
</dbReference>
<dbReference type="PANTHER" id="PTHR43799:SF1">
    <property type="entry name" value="ASPARTATE AMINOTRANSFERASE"/>
    <property type="match status" value="1"/>
</dbReference>
<evidence type="ECO:0000313" key="1">
    <source>
        <dbReference type="EMBL" id="AKK10158.1"/>
    </source>
</evidence>
<dbReference type="Proteomes" id="UP000035548">
    <property type="component" value="Chromosome"/>
</dbReference>
<dbReference type="InterPro" id="IPR015421">
    <property type="entry name" value="PyrdxlP-dep_Trfase_major"/>
</dbReference>
<evidence type="ECO:0000313" key="2">
    <source>
        <dbReference type="Proteomes" id="UP000035548"/>
    </source>
</evidence>
<dbReference type="InterPro" id="IPR015424">
    <property type="entry name" value="PyrdxlP-dep_Trfase"/>
</dbReference>
<dbReference type="PANTHER" id="PTHR43799">
    <property type="entry name" value="AMINOTRANSFERASE, PUTATIVE-RELATED"/>
    <property type="match status" value="1"/>
</dbReference>
<dbReference type="OrthoDB" id="9802328at2"/>
<gene>
    <name evidence="1" type="ORF">CUTER_00680</name>
</gene>
<reference evidence="1 2" key="1">
    <citation type="journal article" date="2015" name="Genome Announc.">
        <title>Virulence Factor Genes Detected in the Complete Genome Sequence of Corynebacterium uterequi DSM 45634, Isolated from the Uterus of a Maiden Mare.</title>
        <authorList>
            <person name="Ruckert C."/>
            <person name="Kriete M."/>
            <person name="Jaenicke S."/>
            <person name="Winkler A."/>
            <person name="Tauch A."/>
        </authorList>
    </citation>
    <scope>NUCLEOTIDE SEQUENCE [LARGE SCALE GENOMIC DNA]</scope>
    <source>
        <strain evidence="1 2">DSM 45634</strain>
    </source>
</reference>
<dbReference type="EMBL" id="CP011546">
    <property type="protein sequence ID" value="AKK10158.1"/>
    <property type="molecule type" value="Genomic_DNA"/>
</dbReference>
<dbReference type="InterPro" id="IPR015422">
    <property type="entry name" value="PyrdxlP-dep_Trfase_small"/>
</dbReference>
<dbReference type="SUPFAM" id="SSF53383">
    <property type="entry name" value="PLP-dependent transferases"/>
    <property type="match status" value="1"/>
</dbReference>